<sequence length="173" mass="19552">MRKSIFGWIWGSIAFVFLLISFYSTHMGSELDKQLQSNQESLLRLQQEKYLLNKEIGGLDSKKQAALIENKESLLDKLVQDEFAVQTAGLGLQDLKNDFTTFQSYMAGAGLFLTIAAIAITYSLSSKPKKKSNQLEERRLVSGQGIYIPANQEQLARDINHEVEKYLKESGKK</sequence>
<feature type="transmembrane region" description="Helical" evidence="1">
    <location>
        <begin position="5"/>
        <end position="23"/>
    </location>
</feature>
<keyword evidence="1" id="KW-1133">Transmembrane helix</keyword>
<gene>
    <name evidence="2" type="ORF">PBF_21498</name>
</gene>
<keyword evidence="1" id="KW-0812">Transmembrane</keyword>
<feature type="transmembrane region" description="Helical" evidence="1">
    <location>
        <begin position="105"/>
        <end position="124"/>
    </location>
</feature>
<protein>
    <submittedName>
        <fullName evidence="2">Uncharacterized protein</fullName>
    </submittedName>
</protein>
<proteinExistence type="predicted"/>
<dbReference type="RefSeq" id="WP_035332665.1">
    <property type="nucleotide sequence ID" value="NZ_APVL01000024.1"/>
</dbReference>
<accession>W7LAY7</accession>
<reference evidence="3" key="1">
    <citation type="submission" date="2013-03" db="EMBL/GenBank/DDBJ databases">
        <title>Draft genome sequence of Bacillus firmus DS1.</title>
        <authorList>
            <person name="Peng D."/>
            <person name="Zhu L."/>
            <person name="Sun M."/>
        </authorList>
    </citation>
    <scope>NUCLEOTIDE SEQUENCE [LARGE SCALE GENOMIC DNA]</scope>
    <source>
        <strain evidence="3">DS1</strain>
    </source>
</reference>
<evidence type="ECO:0000313" key="3">
    <source>
        <dbReference type="Proteomes" id="UP000019270"/>
    </source>
</evidence>
<keyword evidence="1" id="KW-0472">Membrane</keyword>
<dbReference type="Proteomes" id="UP000019270">
    <property type="component" value="Unassembled WGS sequence"/>
</dbReference>
<evidence type="ECO:0000256" key="1">
    <source>
        <dbReference type="SAM" id="Phobius"/>
    </source>
</evidence>
<dbReference type="EMBL" id="APVL01000024">
    <property type="protein sequence ID" value="EWG08994.1"/>
    <property type="molecule type" value="Genomic_DNA"/>
</dbReference>
<dbReference type="AlphaFoldDB" id="W7LAY7"/>
<comment type="caution">
    <text evidence="2">The sequence shown here is derived from an EMBL/GenBank/DDBJ whole genome shotgun (WGS) entry which is preliminary data.</text>
</comment>
<evidence type="ECO:0000313" key="2">
    <source>
        <dbReference type="EMBL" id="EWG08994.1"/>
    </source>
</evidence>
<organism evidence="2 3">
    <name type="scientific">Cytobacillus firmus DS1</name>
    <dbReference type="NCBI Taxonomy" id="1307436"/>
    <lineage>
        <taxon>Bacteria</taxon>
        <taxon>Bacillati</taxon>
        <taxon>Bacillota</taxon>
        <taxon>Bacilli</taxon>
        <taxon>Bacillales</taxon>
        <taxon>Bacillaceae</taxon>
        <taxon>Cytobacillus</taxon>
    </lineage>
</organism>
<name>W7LAY7_CYTFI</name>
<dbReference type="PATRIC" id="fig|1307436.3.peg.4586"/>
<reference evidence="2 3" key="2">
    <citation type="journal article" date="2016" name="Sci. Rep.">
        <title>A novel serine protease, Sep1, from Bacillus firmus DS-1 has nematicidal activity and degrades multiple intestinal-associated nematode proteins.</title>
        <authorList>
            <person name="Geng C."/>
            <person name="Nie X."/>
            <person name="Tang Z."/>
            <person name="Zhang Y."/>
            <person name="Lin J."/>
            <person name="Sun M."/>
            <person name="Peng D."/>
        </authorList>
    </citation>
    <scope>NUCLEOTIDE SEQUENCE [LARGE SCALE GENOMIC DNA]</scope>
    <source>
        <strain evidence="2 3">DS1</strain>
    </source>
</reference>
<dbReference type="OrthoDB" id="9942890at2"/>